<dbReference type="VEuPathDB" id="VectorBase:BGLB034850"/>
<proteinExistence type="predicted"/>
<evidence type="ECO:0000256" key="1">
    <source>
        <dbReference type="ARBA" id="ARBA00023157"/>
    </source>
</evidence>
<sequence length="102" mass="11765">MCQCLDSRLYVARNLSKLEFIIQSAVGAGRATWIGLDDIVQEGQFVWIDGQLFDWTYRNNYFIPGRPDDYMQSQDCCVVDLGSRLLDDISCYSQFSFICEKV</sequence>
<dbReference type="Gene3D" id="3.10.100.10">
    <property type="entry name" value="Mannose-Binding Protein A, subunit A"/>
    <property type="match status" value="1"/>
</dbReference>
<dbReference type="InterPro" id="IPR050111">
    <property type="entry name" value="C-type_lectin/snaclec_domain"/>
</dbReference>
<feature type="domain" description="C-type lectin" evidence="2">
    <location>
        <begin position="1"/>
        <end position="100"/>
    </location>
</feature>
<protein>
    <recommendedName>
        <fullName evidence="2">C-type lectin domain-containing protein</fullName>
    </recommendedName>
</protein>
<dbReference type="PROSITE" id="PS50041">
    <property type="entry name" value="C_TYPE_LECTIN_2"/>
    <property type="match status" value="1"/>
</dbReference>
<dbReference type="InterPro" id="IPR018378">
    <property type="entry name" value="C-type_lectin_CS"/>
</dbReference>
<dbReference type="Proteomes" id="UP000076420">
    <property type="component" value="Unassembled WGS sequence"/>
</dbReference>
<dbReference type="VEuPathDB" id="VectorBase:BGLAX_040641"/>
<dbReference type="PROSITE" id="PS00615">
    <property type="entry name" value="C_TYPE_LECTIN_1"/>
    <property type="match status" value="1"/>
</dbReference>
<dbReference type="AlphaFoldDB" id="A0A2C9LTS5"/>
<dbReference type="InterPro" id="IPR001304">
    <property type="entry name" value="C-type_lectin-like"/>
</dbReference>
<dbReference type="InterPro" id="IPR016187">
    <property type="entry name" value="CTDL_fold"/>
</dbReference>
<evidence type="ECO:0000313" key="4">
    <source>
        <dbReference type="Proteomes" id="UP000076420"/>
    </source>
</evidence>
<dbReference type="PANTHER" id="PTHR22803">
    <property type="entry name" value="MANNOSE, PHOSPHOLIPASE, LECTIN RECEPTOR RELATED"/>
    <property type="match status" value="1"/>
</dbReference>
<reference evidence="3" key="1">
    <citation type="submission" date="2020-05" db="UniProtKB">
        <authorList>
            <consortium name="EnsemblMetazoa"/>
        </authorList>
    </citation>
    <scope>IDENTIFICATION</scope>
    <source>
        <strain evidence="3">BB02</strain>
    </source>
</reference>
<evidence type="ECO:0000313" key="3">
    <source>
        <dbReference type="EnsemblMetazoa" id="BGLB034850-PA"/>
    </source>
</evidence>
<dbReference type="InterPro" id="IPR016186">
    <property type="entry name" value="C-type_lectin-like/link_sf"/>
</dbReference>
<organism evidence="3 4">
    <name type="scientific">Biomphalaria glabrata</name>
    <name type="common">Bloodfluke planorb</name>
    <name type="synonym">Freshwater snail</name>
    <dbReference type="NCBI Taxonomy" id="6526"/>
    <lineage>
        <taxon>Eukaryota</taxon>
        <taxon>Metazoa</taxon>
        <taxon>Spiralia</taxon>
        <taxon>Lophotrochozoa</taxon>
        <taxon>Mollusca</taxon>
        <taxon>Gastropoda</taxon>
        <taxon>Heterobranchia</taxon>
        <taxon>Euthyneura</taxon>
        <taxon>Panpulmonata</taxon>
        <taxon>Hygrophila</taxon>
        <taxon>Lymnaeoidea</taxon>
        <taxon>Planorbidae</taxon>
        <taxon>Biomphalaria</taxon>
    </lineage>
</organism>
<keyword evidence="1" id="KW-1015">Disulfide bond</keyword>
<accession>A0A2C9LTS5</accession>
<dbReference type="EnsemblMetazoa" id="BGLB034850-RA">
    <property type="protein sequence ID" value="BGLB034850-PA"/>
    <property type="gene ID" value="BGLB034850"/>
</dbReference>
<gene>
    <name evidence="3" type="primary">106080089</name>
</gene>
<evidence type="ECO:0000259" key="2">
    <source>
        <dbReference type="PROSITE" id="PS50041"/>
    </source>
</evidence>
<dbReference type="KEGG" id="bgt:106080089"/>
<dbReference type="Pfam" id="PF00059">
    <property type="entry name" value="Lectin_C"/>
    <property type="match status" value="1"/>
</dbReference>
<dbReference type="SUPFAM" id="SSF56436">
    <property type="entry name" value="C-type lectin-like"/>
    <property type="match status" value="1"/>
</dbReference>
<name>A0A2C9LTS5_BIOGL</name>